<feature type="transmembrane region" description="Helical" evidence="1">
    <location>
        <begin position="102"/>
        <end position="127"/>
    </location>
</feature>
<gene>
    <name evidence="2" type="ORF">CONPUDRAFT_74413</name>
</gene>
<name>A0A5M3MJ45_CONPW</name>
<reference evidence="3" key="1">
    <citation type="journal article" date="2012" name="Science">
        <title>The Paleozoic origin of enzymatic lignin decomposition reconstructed from 31 fungal genomes.</title>
        <authorList>
            <person name="Floudas D."/>
            <person name="Binder M."/>
            <person name="Riley R."/>
            <person name="Barry K."/>
            <person name="Blanchette R.A."/>
            <person name="Henrissat B."/>
            <person name="Martinez A.T."/>
            <person name="Otillar R."/>
            <person name="Spatafora J.W."/>
            <person name="Yadav J.S."/>
            <person name="Aerts A."/>
            <person name="Benoit I."/>
            <person name="Boyd A."/>
            <person name="Carlson A."/>
            <person name="Copeland A."/>
            <person name="Coutinho P.M."/>
            <person name="de Vries R.P."/>
            <person name="Ferreira P."/>
            <person name="Findley K."/>
            <person name="Foster B."/>
            <person name="Gaskell J."/>
            <person name="Glotzer D."/>
            <person name="Gorecki P."/>
            <person name="Heitman J."/>
            <person name="Hesse C."/>
            <person name="Hori C."/>
            <person name="Igarashi K."/>
            <person name="Jurgens J.A."/>
            <person name="Kallen N."/>
            <person name="Kersten P."/>
            <person name="Kohler A."/>
            <person name="Kuees U."/>
            <person name="Kumar T.K.A."/>
            <person name="Kuo A."/>
            <person name="LaButti K."/>
            <person name="Larrondo L.F."/>
            <person name="Lindquist E."/>
            <person name="Ling A."/>
            <person name="Lombard V."/>
            <person name="Lucas S."/>
            <person name="Lundell T."/>
            <person name="Martin R."/>
            <person name="McLaughlin D.J."/>
            <person name="Morgenstern I."/>
            <person name="Morin E."/>
            <person name="Murat C."/>
            <person name="Nagy L.G."/>
            <person name="Nolan M."/>
            <person name="Ohm R.A."/>
            <person name="Patyshakuliyeva A."/>
            <person name="Rokas A."/>
            <person name="Ruiz-Duenas F.J."/>
            <person name="Sabat G."/>
            <person name="Salamov A."/>
            <person name="Samejima M."/>
            <person name="Schmutz J."/>
            <person name="Slot J.C."/>
            <person name="St John F."/>
            <person name="Stenlid J."/>
            <person name="Sun H."/>
            <person name="Sun S."/>
            <person name="Syed K."/>
            <person name="Tsang A."/>
            <person name="Wiebenga A."/>
            <person name="Young D."/>
            <person name="Pisabarro A."/>
            <person name="Eastwood D.C."/>
            <person name="Martin F."/>
            <person name="Cullen D."/>
            <person name="Grigoriev I.V."/>
            <person name="Hibbett D.S."/>
        </authorList>
    </citation>
    <scope>NUCLEOTIDE SEQUENCE [LARGE SCALE GENOMIC DNA]</scope>
    <source>
        <strain evidence="3">RWD-64-598 SS2</strain>
    </source>
</reference>
<evidence type="ECO:0000313" key="2">
    <source>
        <dbReference type="EMBL" id="EIW78814.1"/>
    </source>
</evidence>
<accession>A0A5M3MJ45</accession>
<feature type="transmembrane region" description="Helical" evidence="1">
    <location>
        <begin position="147"/>
        <end position="170"/>
    </location>
</feature>
<dbReference type="EMBL" id="JH711581">
    <property type="protein sequence ID" value="EIW78814.1"/>
    <property type="molecule type" value="Genomic_DNA"/>
</dbReference>
<dbReference type="RefSeq" id="XP_007770508.1">
    <property type="nucleotide sequence ID" value="XM_007772318.1"/>
</dbReference>
<dbReference type="GeneID" id="19209241"/>
<dbReference type="Proteomes" id="UP000053558">
    <property type="component" value="Unassembled WGS sequence"/>
</dbReference>
<feature type="transmembrane region" description="Helical" evidence="1">
    <location>
        <begin position="41"/>
        <end position="64"/>
    </location>
</feature>
<evidence type="ECO:0000313" key="3">
    <source>
        <dbReference type="Proteomes" id="UP000053558"/>
    </source>
</evidence>
<keyword evidence="1" id="KW-0472">Membrane</keyword>
<sequence length="206" mass="22718">MSSVSLQQELESAVSFFITAGYSAVLNIDSENQARKLSWTMIVYTGNLVSDAVLGNIICSHPNIKLSYLVWVPWEVLSISLSIALQGMMAVRVYGLLGRSRVVLIGLSVCFTITSIINITSDVIGLAPDPIFITQLNFCNFNIPSTLLWTYPTTSMAVLGFDIVLCALAITHAIKYLPSSFWLHPQQTAASMRAVIVRDNLTYFFL</sequence>
<comment type="caution">
    <text evidence="2">The sequence shown here is derived from an EMBL/GenBank/DDBJ whole genome shotgun (WGS) entry which is preliminary data.</text>
</comment>
<organism evidence="2 3">
    <name type="scientific">Coniophora puteana (strain RWD-64-598)</name>
    <name type="common">Brown rot fungus</name>
    <dbReference type="NCBI Taxonomy" id="741705"/>
    <lineage>
        <taxon>Eukaryota</taxon>
        <taxon>Fungi</taxon>
        <taxon>Dikarya</taxon>
        <taxon>Basidiomycota</taxon>
        <taxon>Agaricomycotina</taxon>
        <taxon>Agaricomycetes</taxon>
        <taxon>Agaricomycetidae</taxon>
        <taxon>Boletales</taxon>
        <taxon>Coniophorineae</taxon>
        <taxon>Coniophoraceae</taxon>
        <taxon>Coniophora</taxon>
    </lineage>
</organism>
<keyword evidence="1" id="KW-1133">Transmembrane helix</keyword>
<proteinExistence type="predicted"/>
<keyword evidence="3" id="KW-1185">Reference proteome</keyword>
<dbReference type="KEGG" id="cput:CONPUDRAFT_74413"/>
<evidence type="ECO:0000256" key="1">
    <source>
        <dbReference type="SAM" id="Phobius"/>
    </source>
</evidence>
<protein>
    <submittedName>
        <fullName evidence="2">Uncharacterized protein</fullName>
    </submittedName>
</protein>
<feature type="transmembrane region" description="Helical" evidence="1">
    <location>
        <begin position="76"/>
        <end position="95"/>
    </location>
</feature>
<dbReference type="AlphaFoldDB" id="A0A5M3MJ45"/>
<keyword evidence="1" id="KW-0812">Transmembrane</keyword>